<dbReference type="InterPro" id="IPR014721">
    <property type="entry name" value="Ribsml_uS5_D2-typ_fold_subgr"/>
</dbReference>
<comment type="function">
    <text evidence="7">Mitochondrial GTPase that mediates the disassembly of ribosomes from messenger RNA at the termination of mitochondrial protein biosynthesis. Acts in collaboration with MRRF. GTP hydrolysis follows the ribosome disassembly and probably occurs on the ribosome large subunit. Not involved in the GTP-dependent ribosomal translocation step during translation elongation.</text>
</comment>
<dbReference type="GO" id="GO:0032790">
    <property type="term" value="P:ribosome disassembly"/>
    <property type="evidence" value="ECO:0007669"/>
    <property type="project" value="UniProtKB-UniRule"/>
</dbReference>
<dbReference type="SUPFAM" id="SSF50447">
    <property type="entry name" value="Translation proteins"/>
    <property type="match status" value="1"/>
</dbReference>
<reference evidence="9" key="1">
    <citation type="submission" date="2021-01" db="EMBL/GenBank/DDBJ databases">
        <authorList>
            <person name="Zahm M."/>
            <person name="Roques C."/>
            <person name="Cabau C."/>
            <person name="Klopp C."/>
            <person name="Donnadieu C."/>
            <person name="Jouanno E."/>
            <person name="Lampietro C."/>
            <person name="Louis A."/>
            <person name="Herpin A."/>
            <person name="Echchiki A."/>
            <person name="Berthelot C."/>
            <person name="Parey E."/>
            <person name="Roest-Crollius H."/>
            <person name="Braasch I."/>
            <person name="Postlethwait J."/>
            <person name="Bobe J."/>
            <person name="Montfort J."/>
            <person name="Bouchez O."/>
            <person name="Begum T."/>
            <person name="Mejri S."/>
            <person name="Adams A."/>
            <person name="Chen W.-J."/>
            <person name="Guiguen Y."/>
        </authorList>
    </citation>
    <scope>NUCLEOTIDE SEQUENCE</scope>
    <source>
        <tissue evidence="9">Blood</tissue>
    </source>
</reference>
<dbReference type="FunFam" id="2.40.30.10:FF:000053">
    <property type="entry name" value="Ribosome-releasing factor 2, mitochondrial"/>
    <property type="match status" value="1"/>
</dbReference>
<comment type="similarity">
    <text evidence="7">Belongs to the TRAFAC class translation factor GTPase superfamily. Classic translation factor GTPase family. EF-G/EF-2 subfamily.</text>
</comment>
<dbReference type="InterPro" id="IPR005517">
    <property type="entry name" value="Transl_elong_EFG/EF2_IV"/>
</dbReference>
<dbReference type="AlphaFoldDB" id="A0A8T3EA77"/>
<dbReference type="InterPro" id="IPR041095">
    <property type="entry name" value="EFG_II"/>
</dbReference>
<dbReference type="Pfam" id="PF03764">
    <property type="entry name" value="EFG_IV"/>
    <property type="match status" value="1"/>
</dbReference>
<keyword evidence="4 7" id="KW-0496">Mitochondrion</keyword>
<sequence length="774" mass="85261">MLLRLTVAKTWRSFSGLTRCAQCLKNGGQTWCRWRLQWKRNYSFLPDDVKSVRSVVNPDISRIRNIGIMAHIDAGKTTTTERMLYYSGYTRALGDVDDGDTVTDFMVQERERGITIQSAAVTFDWKEHRINLIDTPGHVDFTLEVERALRVLDGAVAVFDASAGVEAQTLTVWRQADKHNVPRLCFLNKMDKPGASLAYSIESIKEKLKANPVLLQIPIGSGKGFTGLVDLITNEQVMWSVKSSSEDGRVFQKTPMNSSNNAELQNRAKEARSSLIEQVADLDDEFAELLLGEFGEDFDAVPPEKLRAAVRRVTLARKGVPVLCGSALKNKGVQPLLDAITAYLPAPNERHLDLVRWYKDDLCALAFKVLHDKQRGPLVFVRIYSGTMKPQSAFYNINRGATERMSRLLLPFADQHVEIPSLTAGNIALTVGLKQTVTGDTIVSSKSSASAAERRVLKEGEGKRGSEKEPSRLVLAGVEVPEPVFFCTIEPPSLAKQTDLEHALTCLQREDPSLKVRTDPDSGQTILCGMGELHIEIIHDRIRREYGIETHLGPLQVAYRETILQSVSTTDMLDRTLGDRRHVVTVGLGVTPWTESTATTSSDMTFEESLEEQLAPDVKVAVENGIQSSYLQGPLLGYPVQGVSTTVQSLSIQPGTSMAMVSACVSRCMLKALKQAGGQLLEPLMSLEITVGEQHLSSVLGDLAQRRGAIHDIQSRQDNKVVLASVPLAEMMGYSTVLRTLTSGHATFSLELSSYEAMSPHDQNALLNKMTGLV</sequence>
<dbReference type="FunFam" id="3.30.230.10:FF:000033">
    <property type="entry name" value="Ribosome-releasing factor 2, mitochondrial"/>
    <property type="match status" value="1"/>
</dbReference>
<feature type="domain" description="Tr-type G" evidence="8">
    <location>
        <begin position="61"/>
        <end position="348"/>
    </location>
</feature>
<dbReference type="InterPro" id="IPR035649">
    <property type="entry name" value="EFG_V"/>
</dbReference>
<dbReference type="Pfam" id="PF00009">
    <property type="entry name" value="GTP_EFTU"/>
    <property type="match status" value="1"/>
</dbReference>
<dbReference type="SMART" id="SM00838">
    <property type="entry name" value="EFG_C"/>
    <property type="match status" value="1"/>
</dbReference>
<dbReference type="InterPro" id="IPR030851">
    <property type="entry name" value="EFG2"/>
</dbReference>
<dbReference type="Gene3D" id="3.30.70.870">
    <property type="entry name" value="Elongation Factor G (Translational Gtpase), domain 3"/>
    <property type="match status" value="1"/>
</dbReference>
<evidence type="ECO:0000256" key="6">
    <source>
        <dbReference type="ARBA" id="ARBA00049117"/>
    </source>
</evidence>
<dbReference type="PANTHER" id="PTHR43261:SF1">
    <property type="entry name" value="RIBOSOME-RELEASING FACTOR 2, MITOCHONDRIAL"/>
    <property type="match status" value="1"/>
</dbReference>
<evidence type="ECO:0000256" key="5">
    <source>
        <dbReference type="ARBA" id="ARBA00023134"/>
    </source>
</evidence>
<dbReference type="SUPFAM" id="SSF52540">
    <property type="entry name" value="P-loop containing nucleoside triphosphate hydrolases"/>
    <property type="match status" value="1"/>
</dbReference>
<dbReference type="GO" id="GO:0005525">
    <property type="term" value="F:GTP binding"/>
    <property type="evidence" value="ECO:0007669"/>
    <property type="project" value="UniProtKB-UniRule"/>
</dbReference>
<dbReference type="PANTHER" id="PTHR43261">
    <property type="entry name" value="TRANSLATION ELONGATION FACTOR G-RELATED"/>
    <property type="match status" value="1"/>
</dbReference>
<dbReference type="GO" id="GO:0032543">
    <property type="term" value="P:mitochondrial translation"/>
    <property type="evidence" value="ECO:0007669"/>
    <property type="project" value="UniProtKB-UniRule"/>
</dbReference>
<gene>
    <name evidence="7" type="primary">GFM2</name>
    <name evidence="7" type="synonym">EFG2</name>
    <name evidence="9" type="ORF">AGOR_G00014220</name>
</gene>
<evidence type="ECO:0000259" key="8">
    <source>
        <dbReference type="PROSITE" id="PS51722"/>
    </source>
</evidence>
<evidence type="ECO:0000256" key="4">
    <source>
        <dbReference type="ARBA" id="ARBA00023128"/>
    </source>
</evidence>
<keyword evidence="5 7" id="KW-0342">GTP-binding</keyword>
<comment type="subcellular location">
    <subcellularLocation>
        <location evidence="7">Mitochondrion</location>
    </subcellularLocation>
</comment>
<evidence type="ECO:0000256" key="2">
    <source>
        <dbReference type="ARBA" id="ARBA00022801"/>
    </source>
</evidence>
<accession>A0A8T3EA77</accession>
<evidence type="ECO:0000313" key="9">
    <source>
        <dbReference type="EMBL" id="KAI1905254.1"/>
    </source>
</evidence>
<dbReference type="SUPFAM" id="SSF54980">
    <property type="entry name" value="EF-G C-terminal domain-like"/>
    <property type="match status" value="2"/>
</dbReference>
<dbReference type="Proteomes" id="UP000829720">
    <property type="component" value="Unassembled WGS sequence"/>
</dbReference>
<dbReference type="PROSITE" id="PS51722">
    <property type="entry name" value="G_TR_2"/>
    <property type="match status" value="1"/>
</dbReference>
<dbReference type="InterPro" id="IPR020568">
    <property type="entry name" value="Ribosomal_Su5_D2-typ_SF"/>
</dbReference>
<dbReference type="Pfam" id="PF00679">
    <property type="entry name" value="EFG_C"/>
    <property type="match status" value="1"/>
</dbReference>
<dbReference type="InterPro" id="IPR035647">
    <property type="entry name" value="EFG_III/V"/>
</dbReference>
<dbReference type="Pfam" id="PF22042">
    <property type="entry name" value="EF-G_D2"/>
    <property type="match status" value="1"/>
</dbReference>
<dbReference type="InterPro" id="IPR000640">
    <property type="entry name" value="EFG_V-like"/>
</dbReference>
<dbReference type="PROSITE" id="PS00301">
    <property type="entry name" value="G_TR_1"/>
    <property type="match status" value="1"/>
</dbReference>
<evidence type="ECO:0000256" key="1">
    <source>
        <dbReference type="ARBA" id="ARBA00022741"/>
    </source>
</evidence>
<dbReference type="CDD" id="cd16262">
    <property type="entry name" value="EFG_III"/>
    <property type="match status" value="1"/>
</dbReference>
<comment type="catalytic activity">
    <reaction evidence="6">
        <text>GTP + H2O = GDP + phosphate + H(+)</text>
        <dbReference type="Rhea" id="RHEA:19669"/>
        <dbReference type="ChEBI" id="CHEBI:15377"/>
        <dbReference type="ChEBI" id="CHEBI:15378"/>
        <dbReference type="ChEBI" id="CHEBI:37565"/>
        <dbReference type="ChEBI" id="CHEBI:43474"/>
        <dbReference type="ChEBI" id="CHEBI:58189"/>
    </reaction>
    <physiologicalReaction direction="left-to-right" evidence="6">
        <dbReference type="Rhea" id="RHEA:19670"/>
    </physiologicalReaction>
</comment>
<dbReference type="EMBL" id="JAERUA010000001">
    <property type="protein sequence ID" value="KAI1905254.1"/>
    <property type="molecule type" value="Genomic_DNA"/>
</dbReference>
<name>A0A8T3EA77_9TELE</name>
<keyword evidence="3 7" id="KW-0648">Protein biosynthesis</keyword>
<dbReference type="InterPro" id="IPR009000">
    <property type="entry name" value="Transl_B-barrel_sf"/>
</dbReference>
<dbReference type="CDD" id="cd04092">
    <property type="entry name" value="mtEFG2_II_like"/>
    <property type="match status" value="1"/>
</dbReference>
<dbReference type="HAMAP" id="MF_03059">
    <property type="entry name" value="mEF_G_2"/>
    <property type="match status" value="1"/>
</dbReference>
<dbReference type="InterPro" id="IPR031157">
    <property type="entry name" value="G_TR_CS"/>
</dbReference>
<comment type="caution">
    <text evidence="9">The sequence shown here is derived from an EMBL/GenBank/DDBJ whole genome shotgun (WGS) entry which is preliminary data.</text>
</comment>
<dbReference type="FunFam" id="3.40.50.300:FF:000514">
    <property type="entry name" value="Ribosome-releasing factor 2, mitochondrial"/>
    <property type="match status" value="1"/>
</dbReference>
<organism evidence="9 10">
    <name type="scientific">Albula goreensis</name>
    <dbReference type="NCBI Taxonomy" id="1534307"/>
    <lineage>
        <taxon>Eukaryota</taxon>
        <taxon>Metazoa</taxon>
        <taxon>Chordata</taxon>
        <taxon>Craniata</taxon>
        <taxon>Vertebrata</taxon>
        <taxon>Euteleostomi</taxon>
        <taxon>Actinopterygii</taxon>
        <taxon>Neopterygii</taxon>
        <taxon>Teleostei</taxon>
        <taxon>Albuliformes</taxon>
        <taxon>Albulidae</taxon>
        <taxon>Albula</taxon>
    </lineage>
</organism>
<keyword evidence="2" id="KW-0378">Hydrolase</keyword>
<dbReference type="GO" id="GO:0005759">
    <property type="term" value="C:mitochondrial matrix"/>
    <property type="evidence" value="ECO:0007669"/>
    <property type="project" value="UniProtKB-ARBA"/>
</dbReference>
<dbReference type="FunFam" id="3.30.70.240:FF:000008">
    <property type="entry name" value="Ribosome-releasing factor 2, mitochondrial"/>
    <property type="match status" value="1"/>
</dbReference>
<dbReference type="Gene3D" id="3.30.230.10">
    <property type="match status" value="1"/>
</dbReference>
<feature type="binding site" evidence="7">
    <location>
        <begin position="188"/>
        <end position="191"/>
    </location>
    <ligand>
        <name>GTP</name>
        <dbReference type="ChEBI" id="CHEBI:37565"/>
    </ligand>
</feature>
<keyword evidence="10" id="KW-1185">Reference proteome</keyword>
<evidence type="ECO:0000256" key="7">
    <source>
        <dbReference type="HAMAP-Rule" id="MF_03059"/>
    </source>
</evidence>
<dbReference type="InterPro" id="IPR009022">
    <property type="entry name" value="EFG_III"/>
</dbReference>
<evidence type="ECO:0000313" key="10">
    <source>
        <dbReference type="Proteomes" id="UP000829720"/>
    </source>
</evidence>
<feature type="binding site" evidence="7">
    <location>
        <begin position="134"/>
        <end position="138"/>
    </location>
    <ligand>
        <name>GTP</name>
        <dbReference type="ChEBI" id="CHEBI:37565"/>
    </ligand>
</feature>
<dbReference type="Gene3D" id="3.40.50.300">
    <property type="entry name" value="P-loop containing nucleotide triphosphate hydrolases"/>
    <property type="match status" value="1"/>
</dbReference>
<dbReference type="OrthoDB" id="198619at2759"/>
<dbReference type="Gene3D" id="3.30.70.240">
    <property type="match status" value="1"/>
</dbReference>
<dbReference type="InterPro" id="IPR027417">
    <property type="entry name" value="P-loop_NTPase"/>
</dbReference>
<dbReference type="CDD" id="cd03713">
    <property type="entry name" value="EFG_mtEFG_C"/>
    <property type="match status" value="1"/>
</dbReference>
<dbReference type="SMART" id="SM00889">
    <property type="entry name" value="EFG_IV"/>
    <property type="match status" value="1"/>
</dbReference>
<dbReference type="FunFam" id="3.30.70.870:FF:000005">
    <property type="entry name" value="Ribosome-releasing factor 2, mitochondrial"/>
    <property type="match status" value="1"/>
</dbReference>
<keyword evidence="1 7" id="KW-0547">Nucleotide-binding</keyword>
<dbReference type="GO" id="GO:0003924">
    <property type="term" value="F:GTPase activity"/>
    <property type="evidence" value="ECO:0007669"/>
    <property type="project" value="UniProtKB-UniRule"/>
</dbReference>
<dbReference type="InterPro" id="IPR005225">
    <property type="entry name" value="Small_GTP-bd"/>
</dbReference>
<dbReference type="Gene3D" id="2.40.30.10">
    <property type="entry name" value="Translation factors"/>
    <property type="match status" value="1"/>
</dbReference>
<feature type="binding site" evidence="7">
    <location>
        <begin position="70"/>
        <end position="77"/>
    </location>
    <ligand>
        <name>GTP</name>
        <dbReference type="ChEBI" id="CHEBI:37565"/>
    </ligand>
</feature>
<dbReference type="SUPFAM" id="SSF54211">
    <property type="entry name" value="Ribosomal protein S5 domain 2-like"/>
    <property type="match status" value="1"/>
</dbReference>
<dbReference type="InterPro" id="IPR053905">
    <property type="entry name" value="EF-G-like_DII"/>
</dbReference>
<protein>
    <recommendedName>
        <fullName evidence="7">Ribosome-releasing factor 2, mitochondrial</fullName>
        <shortName evidence="7">RRF2mt</shortName>
    </recommendedName>
    <alternativeName>
        <fullName evidence="7">Elongation factor G 2, mitochondrial</fullName>
        <shortName evidence="7">EF-G2mt</shortName>
        <shortName evidence="7">mEF-G 2</shortName>
    </alternativeName>
</protein>
<dbReference type="Pfam" id="PF14492">
    <property type="entry name" value="EFG_III"/>
    <property type="match status" value="1"/>
</dbReference>
<dbReference type="CDD" id="cd01886">
    <property type="entry name" value="EF-G"/>
    <property type="match status" value="1"/>
</dbReference>
<proteinExistence type="inferred from homology"/>
<dbReference type="NCBIfam" id="TIGR00231">
    <property type="entry name" value="small_GTP"/>
    <property type="match status" value="1"/>
</dbReference>
<dbReference type="InterPro" id="IPR000795">
    <property type="entry name" value="T_Tr_GTP-bd_dom"/>
</dbReference>
<evidence type="ECO:0000256" key="3">
    <source>
        <dbReference type="ARBA" id="ARBA00022917"/>
    </source>
</evidence>
<dbReference type="PRINTS" id="PR00315">
    <property type="entry name" value="ELONGATNFCT"/>
</dbReference>